<evidence type="ECO:0000313" key="3">
    <source>
        <dbReference type="EMBL" id="TQV80285.1"/>
    </source>
</evidence>
<proteinExistence type="predicted"/>
<evidence type="ECO:0000259" key="2">
    <source>
        <dbReference type="Pfam" id="PF07670"/>
    </source>
</evidence>
<dbReference type="InterPro" id="IPR011415">
    <property type="entry name" value="SpmA_SpmB"/>
</dbReference>
<feature type="domain" description="Nucleoside transporter/FeoB GTPase Gate" evidence="2">
    <location>
        <begin position="49"/>
        <end position="158"/>
    </location>
</feature>
<evidence type="ECO:0000256" key="1">
    <source>
        <dbReference type="SAM" id="Phobius"/>
    </source>
</evidence>
<feature type="transmembrane region" description="Helical" evidence="1">
    <location>
        <begin position="235"/>
        <end position="254"/>
    </location>
</feature>
<feature type="transmembrane region" description="Helical" evidence="1">
    <location>
        <begin position="274"/>
        <end position="292"/>
    </location>
</feature>
<dbReference type="PIRSF" id="PIRSF036542">
    <property type="entry name" value="SpmA_SpmB"/>
    <property type="match status" value="1"/>
</dbReference>
<dbReference type="InterPro" id="IPR052549">
    <property type="entry name" value="SpmB"/>
</dbReference>
<dbReference type="PROSITE" id="PS51257">
    <property type="entry name" value="PROKAR_LIPOPROTEIN"/>
    <property type="match status" value="1"/>
</dbReference>
<accession>A0A545TST0</accession>
<comment type="caution">
    <text evidence="3">The sequence shown here is derived from an EMBL/GenBank/DDBJ whole genome shotgun (WGS) entry which is preliminary data.</text>
</comment>
<dbReference type="OrthoDB" id="9805623at2"/>
<keyword evidence="1" id="KW-1133">Transmembrane helix</keyword>
<feature type="transmembrane region" description="Helical" evidence="1">
    <location>
        <begin position="5"/>
        <end position="23"/>
    </location>
</feature>
<reference evidence="3 4" key="1">
    <citation type="submission" date="2019-07" db="EMBL/GenBank/DDBJ databases">
        <title>Draft genome for Aliikangiella sp. M105.</title>
        <authorList>
            <person name="Wang G."/>
        </authorList>
    </citation>
    <scope>NUCLEOTIDE SEQUENCE [LARGE SCALE GENOMIC DNA]</scope>
    <source>
        <strain evidence="3 4">M105</strain>
    </source>
</reference>
<name>A0A545TST0_9GAMM</name>
<feature type="transmembrane region" description="Helical" evidence="1">
    <location>
        <begin position="206"/>
        <end position="223"/>
    </location>
</feature>
<dbReference type="AlphaFoldDB" id="A0A545TST0"/>
<keyword evidence="1" id="KW-0472">Membrane</keyword>
<dbReference type="RefSeq" id="WP_142935425.1">
    <property type="nucleotide sequence ID" value="NZ_ML660174.1"/>
</dbReference>
<keyword evidence="4" id="KW-1185">Reference proteome</keyword>
<dbReference type="Proteomes" id="UP000315439">
    <property type="component" value="Unassembled WGS sequence"/>
</dbReference>
<feature type="transmembrane region" description="Helical" evidence="1">
    <location>
        <begin position="390"/>
        <end position="408"/>
    </location>
</feature>
<dbReference type="EMBL" id="VIKS01000018">
    <property type="protein sequence ID" value="TQV80285.1"/>
    <property type="molecule type" value="Genomic_DNA"/>
</dbReference>
<dbReference type="Pfam" id="PF07670">
    <property type="entry name" value="Gate"/>
    <property type="match status" value="2"/>
</dbReference>
<feature type="domain" description="Nucleoside transporter/FeoB GTPase Gate" evidence="2">
    <location>
        <begin position="276"/>
        <end position="380"/>
    </location>
</feature>
<dbReference type="InterPro" id="IPR011642">
    <property type="entry name" value="Gate_dom"/>
</dbReference>
<dbReference type="PANTHER" id="PTHR35793">
    <property type="entry name" value="INNER MEMBRANE PROTEIN YJIG"/>
    <property type="match status" value="1"/>
</dbReference>
<feature type="transmembrane region" description="Helical" evidence="1">
    <location>
        <begin position="43"/>
        <end position="65"/>
    </location>
</feature>
<dbReference type="GO" id="GO:0005886">
    <property type="term" value="C:plasma membrane"/>
    <property type="evidence" value="ECO:0007669"/>
    <property type="project" value="TreeGrafter"/>
</dbReference>
<organism evidence="3 4">
    <name type="scientific">Aliikangiella coralliicola</name>
    <dbReference type="NCBI Taxonomy" id="2592383"/>
    <lineage>
        <taxon>Bacteria</taxon>
        <taxon>Pseudomonadati</taxon>
        <taxon>Pseudomonadota</taxon>
        <taxon>Gammaproteobacteria</taxon>
        <taxon>Oceanospirillales</taxon>
        <taxon>Pleioneaceae</taxon>
        <taxon>Aliikangiella</taxon>
    </lineage>
</organism>
<feature type="transmembrane region" description="Helical" evidence="1">
    <location>
        <begin position="172"/>
        <end position="194"/>
    </location>
</feature>
<gene>
    <name evidence="3" type="ORF">FLL46_26575</name>
</gene>
<protein>
    <recommendedName>
        <fullName evidence="2">Nucleoside transporter/FeoB GTPase Gate domain-containing protein</fullName>
    </recommendedName>
</protein>
<dbReference type="PANTHER" id="PTHR35793:SF2">
    <property type="entry name" value="INNER MEMBRANE PROTEIN YJIG"/>
    <property type="match status" value="1"/>
</dbReference>
<evidence type="ECO:0000313" key="4">
    <source>
        <dbReference type="Proteomes" id="UP000315439"/>
    </source>
</evidence>
<sequence length="410" mass="44027">MLNRLWLSFFLVSFIACLYHWLILGDIAVFNSVVESIFSMAKLSVDIAIGLIGVLAFWCGILKLAEHSGLANGLSRILSPLFNRLMPEVPKGHPALGYVTMNMASNMLGLDNAATPMGIRAMQSLQEINPNKQAASNAQILFLVLNTSSVTIFPITIIMYRFQQGAVSPAEVFLPILLATIVSSTVGLLAVALIQKINLFNRVIGAYFAALIVFIGSLFWGLSSLPSEKLAELSAGVGNGLLFSAIVAILLMAYIRKIAVYDGFIEGAKEGFDIAVRIIPYMVAMLVAIGVLRASGVLEVVIEAVSWIFVFFGIDTGFIEALPTAIMKPFSGSGARAMMLETMSTHGVDSFVGKLAAVMQGSTETTFYVLTVYFGAVGIKRVRHAIGCGLLADLAGIIAAILVSYWFFAS</sequence>
<feature type="transmembrane region" description="Helical" evidence="1">
    <location>
        <begin position="140"/>
        <end position="160"/>
    </location>
</feature>
<keyword evidence="1" id="KW-0812">Transmembrane</keyword>